<dbReference type="InterPro" id="IPR007278">
    <property type="entry name" value="DUF397"/>
</dbReference>
<comment type="caution">
    <text evidence="2">The sequence shown here is derived from an EMBL/GenBank/DDBJ whole genome shotgun (WGS) entry which is preliminary data.</text>
</comment>
<dbReference type="AlphaFoldDB" id="A0A5R9EH81"/>
<protein>
    <submittedName>
        <fullName evidence="2">DUF397 domain-containing protein</fullName>
    </submittedName>
</protein>
<dbReference type="Pfam" id="PF04149">
    <property type="entry name" value="DUF397"/>
    <property type="match status" value="1"/>
</dbReference>
<evidence type="ECO:0000259" key="1">
    <source>
        <dbReference type="Pfam" id="PF04149"/>
    </source>
</evidence>
<proteinExistence type="predicted"/>
<dbReference type="Proteomes" id="UP000305921">
    <property type="component" value="Unassembled WGS sequence"/>
</dbReference>
<name>A0A5R9EH81_9ACTN</name>
<feature type="domain" description="DUF397" evidence="1">
    <location>
        <begin position="52"/>
        <end position="88"/>
    </location>
</feature>
<organism evidence="2 3">
    <name type="scientific">Streptomyces marianii</name>
    <dbReference type="NCBI Taxonomy" id="1817406"/>
    <lineage>
        <taxon>Bacteria</taxon>
        <taxon>Bacillati</taxon>
        <taxon>Actinomycetota</taxon>
        <taxon>Actinomycetes</taxon>
        <taxon>Kitasatosporales</taxon>
        <taxon>Streptomycetaceae</taxon>
        <taxon>Streptomyces</taxon>
    </lineage>
</organism>
<evidence type="ECO:0000313" key="2">
    <source>
        <dbReference type="EMBL" id="TLQ48189.1"/>
    </source>
</evidence>
<reference evidence="2 3" key="1">
    <citation type="submission" date="2019-05" db="EMBL/GenBank/DDBJ databases">
        <title>Streptomyces marianii sp. nov., a novel marine actinomycete from southern coast of India.</title>
        <authorList>
            <person name="Iniyan A.M."/>
            <person name="Wink J."/>
            <person name="Ramprasad E."/>
            <person name="Ramana C.V."/>
            <person name="Bunk B."/>
            <person name="Sproer C."/>
            <person name="Joseph F.-J.R.S."/>
            <person name="Vincent S.G.P."/>
        </authorList>
    </citation>
    <scope>NUCLEOTIDE SEQUENCE [LARGE SCALE GENOMIC DNA]</scope>
    <source>
        <strain evidence="2 3">ICN19</strain>
    </source>
</reference>
<accession>A0A5R9EH81</accession>
<gene>
    <name evidence="2" type="ORF">FEF34_13250</name>
</gene>
<dbReference type="EMBL" id="VAWE01000001">
    <property type="protein sequence ID" value="TLQ48189.1"/>
    <property type="molecule type" value="Genomic_DNA"/>
</dbReference>
<evidence type="ECO:0000313" key="3">
    <source>
        <dbReference type="Proteomes" id="UP000305921"/>
    </source>
</evidence>
<sequence>MAKAQVKRGRSDRGLTPLAYPVLDHLTPRHLSSPLVIRTGAGSVLDPSDDPSSCGGTSDCVEVAGLGPYTAIRDSQDRRRPPVVLTRTPALGRVLS</sequence>
<keyword evidence="3" id="KW-1185">Reference proteome</keyword>